<dbReference type="InterPro" id="IPR044974">
    <property type="entry name" value="Disease_R_plants"/>
</dbReference>
<dbReference type="InterPro" id="IPR058192">
    <property type="entry name" value="WHD_ROQ1-like"/>
</dbReference>
<reference evidence="3" key="1">
    <citation type="journal article" date="2021" name="Front. Plant Sci.">
        <title>Chromosome-Scale Genome Assembly for Chinese Sour Jujube and Insights Into Its Genome Evolution and Domestication Signature.</title>
        <authorList>
            <person name="Shen L.-Y."/>
            <person name="Luo H."/>
            <person name="Wang X.-L."/>
            <person name="Wang X.-M."/>
            <person name="Qiu X.-J."/>
            <person name="Liu H."/>
            <person name="Zhou S.-S."/>
            <person name="Jia K.-H."/>
            <person name="Nie S."/>
            <person name="Bao Y.-T."/>
            <person name="Zhang R.-G."/>
            <person name="Yun Q.-Z."/>
            <person name="Chai Y.-H."/>
            <person name="Lu J.-Y."/>
            <person name="Li Y."/>
            <person name="Zhao S.-W."/>
            <person name="Mao J.-F."/>
            <person name="Jia S.-G."/>
            <person name="Mao Y.-M."/>
        </authorList>
    </citation>
    <scope>NUCLEOTIDE SEQUENCE</scope>
    <source>
        <strain evidence="3">AT0</strain>
        <tissue evidence="3">Leaf</tissue>
    </source>
</reference>
<dbReference type="EMBL" id="JAEACU010000005">
    <property type="protein sequence ID" value="KAH7529251.1"/>
    <property type="molecule type" value="Genomic_DNA"/>
</dbReference>
<gene>
    <name evidence="3" type="ORF">FEM48_Zijuj05G0164700</name>
</gene>
<dbReference type="AlphaFoldDB" id="A0A978VFW2"/>
<dbReference type="Proteomes" id="UP000813462">
    <property type="component" value="Unassembled WGS sequence"/>
</dbReference>
<sequence>MCLITVERGGKVRMHNLIQEVGWEIVHQESPEVGKHRRLWLTEDVNQVLLVNMGTNAIEGVKLDLPVFDNLRKDSSCSKLSQFSRKELLRPVDSDSSSLKLPFQKLKWLDLENCILSEADFLMPPNGFDNLKILRLCGNKFVSFPCFKRVF</sequence>
<protein>
    <recommendedName>
        <fullName evidence="2">Disease resistance protein Roq1-like winged-helix domain-containing protein</fullName>
    </recommendedName>
</protein>
<accession>A0A978VFW2</accession>
<name>A0A978VFW2_ZIZJJ</name>
<dbReference type="GO" id="GO:0006952">
    <property type="term" value="P:defense response"/>
    <property type="evidence" value="ECO:0007669"/>
    <property type="project" value="InterPro"/>
</dbReference>
<dbReference type="Pfam" id="PF23282">
    <property type="entry name" value="WHD_ROQ1"/>
    <property type="match status" value="1"/>
</dbReference>
<proteinExistence type="predicted"/>
<evidence type="ECO:0000256" key="1">
    <source>
        <dbReference type="ARBA" id="ARBA00022737"/>
    </source>
</evidence>
<organism evidence="3 4">
    <name type="scientific">Ziziphus jujuba var. spinosa</name>
    <dbReference type="NCBI Taxonomy" id="714518"/>
    <lineage>
        <taxon>Eukaryota</taxon>
        <taxon>Viridiplantae</taxon>
        <taxon>Streptophyta</taxon>
        <taxon>Embryophyta</taxon>
        <taxon>Tracheophyta</taxon>
        <taxon>Spermatophyta</taxon>
        <taxon>Magnoliopsida</taxon>
        <taxon>eudicotyledons</taxon>
        <taxon>Gunneridae</taxon>
        <taxon>Pentapetalae</taxon>
        <taxon>rosids</taxon>
        <taxon>fabids</taxon>
        <taxon>Rosales</taxon>
        <taxon>Rhamnaceae</taxon>
        <taxon>Paliureae</taxon>
        <taxon>Ziziphus</taxon>
    </lineage>
</organism>
<comment type="caution">
    <text evidence="3">The sequence shown here is derived from an EMBL/GenBank/DDBJ whole genome shotgun (WGS) entry which is preliminary data.</text>
</comment>
<dbReference type="PANTHER" id="PTHR11017">
    <property type="entry name" value="LEUCINE-RICH REPEAT-CONTAINING PROTEIN"/>
    <property type="match status" value="1"/>
</dbReference>
<keyword evidence="1" id="KW-0677">Repeat</keyword>
<evidence type="ECO:0000259" key="2">
    <source>
        <dbReference type="Pfam" id="PF23282"/>
    </source>
</evidence>
<evidence type="ECO:0000313" key="3">
    <source>
        <dbReference type="EMBL" id="KAH7529251.1"/>
    </source>
</evidence>
<dbReference type="PANTHER" id="PTHR11017:SF385">
    <property type="entry name" value="DISEASE RESISTANCE PROTEIN (TIR-NBS-LRR CLASS)-RELATED"/>
    <property type="match status" value="1"/>
</dbReference>
<evidence type="ECO:0000313" key="4">
    <source>
        <dbReference type="Proteomes" id="UP000813462"/>
    </source>
</evidence>
<feature type="domain" description="Disease resistance protein Roq1-like winged-helix" evidence="2">
    <location>
        <begin position="3"/>
        <end position="30"/>
    </location>
</feature>